<dbReference type="InterPro" id="IPR011990">
    <property type="entry name" value="TPR-like_helical_dom_sf"/>
</dbReference>
<dbReference type="EMBL" id="JACBGI020000007">
    <property type="protein sequence ID" value="MBF6057779.1"/>
    <property type="molecule type" value="Genomic_DNA"/>
</dbReference>
<accession>A0ABS0BXP7</accession>
<organism evidence="2 3">
    <name type="scientific">Thiomicrorhabdus heinhorstiae</name>
    <dbReference type="NCBI Taxonomy" id="2748010"/>
    <lineage>
        <taxon>Bacteria</taxon>
        <taxon>Pseudomonadati</taxon>
        <taxon>Pseudomonadota</taxon>
        <taxon>Gammaproteobacteria</taxon>
        <taxon>Thiotrichales</taxon>
        <taxon>Piscirickettsiaceae</taxon>
        <taxon>Thiomicrorhabdus</taxon>
    </lineage>
</organism>
<dbReference type="RefSeq" id="WP_185977924.1">
    <property type="nucleotide sequence ID" value="NZ_JACBGI020000007.1"/>
</dbReference>
<name>A0ABS0BXP7_9GAMM</name>
<dbReference type="Gene3D" id="3.40.30.10">
    <property type="entry name" value="Glutaredoxin"/>
    <property type="match status" value="1"/>
</dbReference>
<dbReference type="PANTHER" id="PTHR45663">
    <property type="entry name" value="GEO12009P1"/>
    <property type="match status" value="1"/>
</dbReference>
<dbReference type="Gene3D" id="1.25.40.10">
    <property type="entry name" value="Tetratricopeptide repeat domain"/>
    <property type="match status" value="1"/>
</dbReference>
<gene>
    <name evidence="2" type="ORF">H8792_005435</name>
</gene>
<dbReference type="CDD" id="cd02947">
    <property type="entry name" value="TRX_family"/>
    <property type="match status" value="1"/>
</dbReference>
<dbReference type="PANTHER" id="PTHR45663:SF11">
    <property type="entry name" value="GEO12009P1"/>
    <property type="match status" value="1"/>
</dbReference>
<evidence type="ECO:0000313" key="2">
    <source>
        <dbReference type="EMBL" id="MBF6057779.1"/>
    </source>
</evidence>
<dbReference type="Proteomes" id="UP001193680">
    <property type="component" value="Unassembled WGS sequence"/>
</dbReference>
<dbReference type="PROSITE" id="PS51352">
    <property type="entry name" value="THIOREDOXIN_2"/>
    <property type="match status" value="1"/>
</dbReference>
<sequence>MSLKKIPVKDFDVAVLTSSWHTPVAVFFTAKGCVPCDSVLQTLTELAPEYEERLHIAVVDVEDQEIEPILEHCKVESIPDIKIFHQKQIVAQAKGLLDKQQFERLIEPHVLTEAQHRLSLLQKQVELLLSSEQFDMAMELVEVFRQKHPRDDEVMLVELAILVQMNNIPAALQLIEQLPENLQQDEKSQAVKGMIEAMQNTRQ</sequence>
<protein>
    <recommendedName>
        <fullName evidence="1">Thioredoxin domain-containing protein</fullName>
    </recommendedName>
</protein>
<feature type="domain" description="Thioredoxin" evidence="1">
    <location>
        <begin position="2"/>
        <end position="111"/>
    </location>
</feature>
<proteinExistence type="predicted"/>
<dbReference type="Pfam" id="PF00085">
    <property type="entry name" value="Thioredoxin"/>
    <property type="match status" value="1"/>
</dbReference>
<dbReference type="Pfam" id="PF14559">
    <property type="entry name" value="TPR_19"/>
    <property type="match status" value="1"/>
</dbReference>
<evidence type="ECO:0000313" key="3">
    <source>
        <dbReference type="Proteomes" id="UP001193680"/>
    </source>
</evidence>
<evidence type="ECO:0000259" key="1">
    <source>
        <dbReference type="PROSITE" id="PS51352"/>
    </source>
</evidence>
<dbReference type="InterPro" id="IPR036249">
    <property type="entry name" value="Thioredoxin-like_sf"/>
</dbReference>
<reference evidence="2 3" key="2">
    <citation type="submission" date="2020-11" db="EMBL/GenBank/DDBJ databases">
        <title>Sulfur oxidizing isolate from Hospital Hole Sinkhole.</title>
        <authorList>
            <person name="Scott K.M."/>
        </authorList>
    </citation>
    <scope>NUCLEOTIDE SEQUENCE [LARGE SCALE GENOMIC DNA]</scope>
    <source>
        <strain evidence="2 3">HH1</strain>
    </source>
</reference>
<dbReference type="InterPro" id="IPR013766">
    <property type="entry name" value="Thioredoxin_domain"/>
</dbReference>
<keyword evidence="3" id="KW-1185">Reference proteome</keyword>
<dbReference type="SUPFAM" id="SSF52833">
    <property type="entry name" value="Thioredoxin-like"/>
    <property type="match status" value="1"/>
</dbReference>
<reference evidence="2 3" key="1">
    <citation type="submission" date="2020-06" db="EMBL/GenBank/DDBJ databases">
        <authorList>
            <person name="Scott K."/>
        </authorList>
    </citation>
    <scope>NUCLEOTIDE SEQUENCE [LARGE SCALE GENOMIC DNA]</scope>
    <source>
        <strain evidence="2 3">HH1</strain>
    </source>
</reference>
<comment type="caution">
    <text evidence="2">The sequence shown here is derived from an EMBL/GenBank/DDBJ whole genome shotgun (WGS) entry which is preliminary data.</text>
</comment>